<dbReference type="Gene3D" id="3.90.780.10">
    <property type="entry name" value="5'-Nucleotidase, C-terminal domain"/>
    <property type="match status" value="1"/>
</dbReference>
<dbReference type="PANTHER" id="PTHR11575:SF24">
    <property type="entry name" value="5'-NUCLEOTIDASE"/>
    <property type="match status" value="1"/>
</dbReference>
<dbReference type="Gene3D" id="3.60.21.10">
    <property type="match status" value="1"/>
</dbReference>
<accession>A0A1Q2CWQ9</accession>
<keyword evidence="1" id="KW-0732">Signal</keyword>
<name>A0A1Q2CWQ9_9ACTN</name>
<dbReference type="PRINTS" id="PR01607">
    <property type="entry name" value="APYRASEFAMLY"/>
</dbReference>
<proteinExistence type="predicted"/>
<protein>
    <recommendedName>
        <fullName evidence="7">5'-Nucleotidase C-terminal domain-containing protein</fullName>
    </recommendedName>
</protein>
<dbReference type="GO" id="GO:0009166">
    <property type="term" value="P:nucleotide catabolic process"/>
    <property type="evidence" value="ECO:0007669"/>
    <property type="project" value="InterPro"/>
</dbReference>
<organism evidence="5 6">
    <name type="scientific">Tessaracoccus flavescens</name>
    <dbReference type="NCBI Taxonomy" id="399497"/>
    <lineage>
        <taxon>Bacteria</taxon>
        <taxon>Bacillati</taxon>
        <taxon>Actinomycetota</taxon>
        <taxon>Actinomycetes</taxon>
        <taxon>Propionibacteriales</taxon>
        <taxon>Propionibacteriaceae</taxon>
        <taxon>Tessaracoccus</taxon>
    </lineage>
</organism>
<feature type="domain" description="Calcineurin-like phosphoesterase" evidence="3">
    <location>
        <begin position="67"/>
        <end position="285"/>
    </location>
</feature>
<evidence type="ECO:0000259" key="3">
    <source>
        <dbReference type="Pfam" id="PF00149"/>
    </source>
</evidence>
<dbReference type="SUPFAM" id="SSF56300">
    <property type="entry name" value="Metallo-dependent phosphatases"/>
    <property type="match status" value="1"/>
</dbReference>
<evidence type="ECO:0000313" key="5">
    <source>
        <dbReference type="EMBL" id="AQP50529.1"/>
    </source>
</evidence>
<dbReference type="Proteomes" id="UP000188235">
    <property type="component" value="Chromosome"/>
</dbReference>
<dbReference type="InterPro" id="IPR029052">
    <property type="entry name" value="Metallo-depent_PP-like"/>
</dbReference>
<dbReference type="AlphaFoldDB" id="A0A1Q2CWQ9"/>
<dbReference type="InterPro" id="IPR006179">
    <property type="entry name" value="5_nucleotidase/apyrase"/>
</dbReference>
<dbReference type="PANTHER" id="PTHR11575">
    <property type="entry name" value="5'-NUCLEOTIDASE-RELATED"/>
    <property type="match status" value="1"/>
</dbReference>
<feature type="region of interest" description="Disordered" evidence="2">
    <location>
        <begin position="681"/>
        <end position="705"/>
    </location>
</feature>
<dbReference type="InterPro" id="IPR004843">
    <property type="entry name" value="Calcineurin-like_PHP"/>
</dbReference>
<dbReference type="STRING" id="399497.BW733_06475"/>
<reference evidence="5 6" key="1">
    <citation type="journal article" date="2008" name="Int. J. Syst. Evol. Microbiol.">
        <title>Tessaracoccus flavescens sp. nov., isolated from marine sediment.</title>
        <authorList>
            <person name="Lee D.W."/>
            <person name="Lee S.D."/>
        </authorList>
    </citation>
    <scope>NUCLEOTIDE SEQUENCE [LARGE SCALE GENOMIC DNA]</scope>
    <source>
        <strain evidence="5 6">SST-39T</strain>
    </source>
</reference>
<feature type="compositionally biased region" description="Pro residues" evidence="2">
    <location>
        <begin position="685"/>
        <end position="701"/>
    </location>
</feature>
<dbReference type="Pfam" id="PF00149">
    <property type="entry name" value="Metallophos"/>
    <property type="match status" value="1"/>
</dbReference>
<evidence type="ECO:0000313" key="6">
    <source>
        <dbReference type="Proteomes" id="UP000188235"/>
    </source>
</evidence>
<dbReference type="GO" id="GO:0008768">
    <property type="term" value="F:UDP-sugar diphosphatase activity"/>
    <property type="evidence" value="ECO:0007669"/>
    <property type="project" value="TreeGrafter"/>
</dbReference>
<evidence type="ECO:0000256" key="2">
    <source>
        <dbReference type="SAM" id="MobiDB-lite"/>
    </source>
</evidence>
<evidence type="ECO:0000259" key="4">
    <source>
        <dbReference type="Pfam" id="PF02872"/>
    </source>
</evidence>
<feature type="domain" description="5'-Nucleotidase C-terminal" evidence="4">
    <location>
        <begin position="381"/>
        <end position="531"/>
    </location>
</feature>
<dbReference type="InterPro" id="IPR008334">
    <property type="entry name" value="5'-Nucleotdase_C"/>
</dbReference>
<keyword evidence="6" id="KW-1185">Reference proteome</keyword>
<dbReference type="KEGG" id="tfa:BW733_06475"/>
<dbReference type="GO" id="GO:0008253">
    <property type="term" value="F:5'-nucleotidase activity"/>
    <property type="evidence" value="ECO:0007669"/>
    <property type="project" value="TreeGrafter"/>
</dbReference>
<gene>
    <name evidence="5" type="ORF">BW733_06475</name>
</gene>
<dbReference type="SUPFAM" id="SSF55816">
    <property type="entry name" value="5'-nucleotidase (syn. UDP-sugar hydrolase), C-terminal domain"/>
    <property type="match status" value="1"/>
</dbReference>
<dbReference type="Pfam" id="PF02872">
    <property type="entry name" value="5_nucleotid_C"/>
    <property type="match status" value="1"/>
</dbReference>
<dbReference type="EMBL" id="CP019607">
    <property type="protein sequence ID" value="AQP50529.1"/>
    <property type="molecule type" value="Genomic_DNA"/>
</dbReference>
<dbReference type="GO" id="GO:0030288">
    <property type="term" value="C:outer membrane-bounded periplasmic space"/>
    <property type="evidence" value="ECO:0007669"/>
    <property type="project" value="TreeGrafter"/>
</dbReference>
<evidence type="ECO:0008006" key="7">
    <source>
        <dbReference type="Google" id="ProtNLM"/>
    </source>
</evidence>
<sequence length="834" mass="88179">MAPFIDPVVHPPIRSTNRSKMTSRTRRTTAGLAASALVASGLSFATFTPMAHADALVCTDPASTIDVFAFNDFHGRVEGAAALFTPVEAARTANGDDGVLLISSGDNIGGSTFVSMSQDDVPTLDVLKAIEVDSVTVGNHEFDKGWSDLKDRVIPQMDGMAFLGANVYTAGTTTVAPGLKASTIVQKGGLDIAIVGAVTGDLATLVSPDGISALTIGDPVAAVNREVAALKANSDVDVIIASFHEGAPDGNQTIDQNIAESGRFAQIANDLDDDVDVILNAHTHQKYTWTNKNGTPVLQAGEYAHNLNTFTLGVSAADEYCGLVGTPAVVAAPKPEHAGTSPRLTLIKDIVAKAVAEADVVGSQVVGFANKAVSTPANGGNGKRDVESPLSNMVAEMFYEVLSNGNTEFIGVQNPGGTRASIDRGSITYKEANEVLPFANSLMTTDLTGAQVKKMLEQQWQRTKDDKPIDPAPSRPFLALGLSKNVSYTMDESREWGDRITSLKINGKPIDPAKTYTVGSGSFLITGGDNFWEVGKGTNRVDTGRVDLEAWVGWLKEGDAISPDYTKRGVNLTGGADTLTEGAAGVDFTLGKPLEGGLQIDTLDMLLDPEGAKVSPQLPNTSVVATINGVEVGKGTVTDGVSTVKVAIAKGAKIAAGGQTLTFTVQPSGTVVTKQVTVKKAAVPPTTPPPTAPPTTKPTPPKRPDTIYTTPGVHRVNGRIWVTSCEPYSQTERCRTDIWATQIKLVNGKYTQVNDFVFNNLTYLPSKRSLWTGNPLATPGDHTVNGRKWRTECDTPTTGRNGCRSYIMATVIEATPSGYRQVDKYILNNIVMFS</sequence>
<dbReference type="InterPro" id="IPR036907">
    <property type="entry name" value="5'-Nucleotdase_C_sf"/>
</dbReference>
<evidence type="ECO:0000256" key="1">
    <source>
        <dbReference type="ARBA" id="ARBA00022729"/>
    </source>
</evidence>